<accession>A0A9Q0N782</accession>
<evidence type="ECO:0000256" key="11">
    <source>
        <dbReference type="ARBA" id="ARBA00022703"/>
    </source>
</evidence>
<keyword evidence="17" id="KW-0809">Transit peptide</keyword>
<dbReference type="EMBL" id="WJQU01000001">
    <property type="protein sequence ID" value="KAJ6644894.1"/>
    <property type="molecule type" value="Genomic_DNA"/>
</dbReference>
<dbReference type="InterPro" id="IPR036034">
    <property type="entry name" value="PDZ_sf"/>
</dbReference>
<comment type="function">
    <text evidence="21">Serine protease that shows proteolytic activity against a non-specific substrate beta-casein. Promotes or induces cell death either by direct binding to and inhibition of BIRC proteins (also called inhibitor of apoptosis proteins, IAPs), leading to an increase in caspase activity, or by a BIRC inhibition-independent, caspase-independent and serine protease activity-dependent mechanism. Can antagonize antiapoptotic activity of th/Diap1 by directly inducing the degradation of th/Diap1.</text>
</comment>
<comment type="similarity">
    <text evidence="6">Belongs to the band 7/mec-2 family. HflC subfamily.</text>
</comment>
<dbReference type="InterPro" id="IPR001478">
    <property type="entry name" value="PDZ"/>
</dbReference>
<comment type="catalytic activity">
    <reaction evidence="1">
        <text>Cleavage of non-polar aliphatic amino-acids at the P1 position, with a preference for Val, Ile and Met. At the P2 and P3 positions, Arg is selected most strongly with a secondary preference for other hydrophilic residues.</text>
        <dbReference type="EC" id="3.4.21.108"/>
    </reaction>
</comment>
<evidence type="ECO:0000256" key="23">
    <source>
        <dbReference type="PIRSR" id="PIRSR611782-2"/>
    </source>
</evidence>
<evidence type="ECO:0000256" key="22">
    <source>
        <dbReference type="PIRSR" id="PIRSR611782-1"/>
    </source>
</evidence>
<evidence type="ECO:0000256" key="8">
    <source>
        <dbReference type="ARBA" id="ARBA00013033"/>
    </source>
</evidence>
<evidence type="ECO:0000256" key="4">
    <source>
        <dbReference type="ARBA" id="ARBA00004375"/>
    </source>
</evidence>
<dbReference type="Gene3D" id="3.30.479.30">
    <property type="entry name" value="Band 7 domain"/>
    <property type="match status" value="2"/>
</dbReference>
<feature type="active site" description="Charge relay system" evidence="22">
    <location>
        <position position="570"/>
    </location>
</feature>
<feature type="non-terminal residue" evidence="25">
    <location>
        <position position="835"/>
    </location>
</feature>
<feature type="domain" description="PDZ" evidence="24">
    <location>
        <begin position="608"/>
        <end position="705"/>
    </location>
</feature>
<evidence type="ECO:0000256" key="15">
    <source>
        <dbReference type="ARBA" id="ARBA00022801"/>
    </source>
</evidence>
<keyword evidence="14" id="KW-0574">Periplasm</keyword>
<dbReference type="GO" id="GO:0005758">
    <property type="term" value="C:mitochondrial intermembrane space"/>
    <property type="evidence" value="ECO:0007669"/>
    <property type="project" value="UniProtKB-SubCell"/>
</dbReference>
<comment type="subcellular location">
    <subcellularLocation>
        <location evidence="2">Cell envelope</location>
    </subcellularLocation>
    <subcellularLocation>
        <location evidence="4">Mitochondrion intermembrane space</location>
        <topology evidence="4">Single-pass membrane protein</topology>
    </subcellularLocation>
    <subcellularLocation>
        <location evidence="3">Mitochondrion membrane</location>
        <topology evidence="3">Single-pass membrane protein</topology>
    </subcellularLocation>
</comment>
<dbReference type="NCBIfam" id="TIGR02037">
    <property type="entry name" value="degP_htrA_DO"/>
    <property type="match status" value="1"/>
</dbReference>
<evidence type="ECO:0000256" key="19">
    <source>
        <dbReference type="ARBA" id="ARBA00023145"/>
    </source>
</evidence>
<comment type="caution">
    <text evidence="25">The sequence shown here is derived from an EMBL/GenBank/DDBJ whole genome shotgun (WGS) entry which is preliminary data.</text>
</comment>
<evidence type="ECO:0000313" key="26">
    <source>
        <dbReference type="Proteomes" id="UP001151699"/>
    </source>
</evidence>
<comment type="similarity">
    <text evidence="5">Belongs to the band 7/mec-2 family. HflK subfamily.</text>
</comment>
<feature type="binding site" evidence="23">
    <location>
        <position position="463"/>
    </location>
    <ligand>
        <name>substrate</name>
    </ligand>
</feature>
<proteinExistence type="inferred from homology"/>
<evidence type="ECO:0000256" key="20">
    <source>
        <dbReference type="ARBA" id="ARBA00029644"/>
    </source>
</evidence>
<feature type="non-terminal residue" evidence="25">
    <location>
        <position position="1"/>
    </location>
</feature>
<keyword evidence="10" id="KW-0645">Protease</keyword>
<keyword evidence="15" id="KW-0378">Hydrolase</keyword>
<keyword evidence="12" id="KW-0732">Signal</keyword>
<protein>
    <recommendedName>
        <fullName evidence="9">Serine protease HTRA2, mitochondrial</fullName>
        <ecNumber evidence="8">3.4.21.108</ecNumber>
    </recommendedName>
    <alternativeName>
        <fullName evidence="20">High temperature requirement protein A2</fullName>
    </alternativeName>
</protein>
<dbReference type="FunFam" id="2.40.10.120:FF:000007">
    <property type="entry name" value="Periplasmic serine endoprotease DegP-like"/>
    <property type="match status" value="1"/>
</dbReference>
<evidence type="ECO:0000256" key="5">
    <source>
        <dbReference type="ARBA" id="ARBA00006971"/>
    </source>
</evidence>
<dbReference type="AlphaFoldDB" id="A0A9Q0N782"/>
<evidence type="ECO:0000256" key="10">
    <source>
        <dbReference type="ARBA" id="ARBA00022670"/>
    </source>
</evidence>
<feature type="binding site" evidence="23">
    <location>
        <begin position="568"/>
        <end position="570"/>
    </location>
    <ligand>
        <name>substrate</name>
    </ligand>
</feature>
<dbReference type="CDD" id="cd03404">
    <property type="entry name" value="SPFH_HflK"/>
    <property type="match status" value="1"/>
</dbReference>
<keyword evidence="11" id="KW-0053">Apoptosis</keyword>
<dbReference type="InterPro" id="IPR010201">
    <property type="entry name" value="HflK"/>
</dbReference>
<dbReference type="InterPro" id="IPR011782">
    <property type="entry name" value="Pept_S1C_Do"/>
</dbReference>
<name>A0A9Q0N782_9DIPT</name>
<keyword evidence="16" id="KW-0720">Serine protease</keyword>
<dbReference type="PROSITE" id="PS50106">
    <property type="entry name" value="PDZ"/>
    <property type="match status" value="1"/>
</dbReference>
<evidence type="ECO:0000256" key="21">
    <source>
        <dbReference type="ARBA" id="ARBA00035606"/>
    </source>
</evidence>
<dbReference type="PRINTS" id="PR00834">
    <property type="entry name" value="PROTEASES2C"/>
</dbReference>
<evidence type="ECO:0000256" key="2">
    <source>
        <dbReference type="ARBA" id="ARBA00004196"/>
    </source>
</evidence>
<evidence type="ECO:0000259" key="24">
    <source>
        <dbReference type="PROSITE" id="PS50106"/>
    </source>
</evidence>
<evidence type="ECO:0000256" key="1">
    <source>
        <dbReference type="ARBA" id="ARBA00001760"/>
    </source>
</evidence>
<dbReference type="GO" id="GO:0006508">
    <property type="term" value="P:proteolysis"/>
    <property type="evidence" value="ECO:0007669"/>
    <property type="project" value="UniProtKB-KW"/>
</dbReference>
<evidence type="ECO:0000256" key="7">
    <source>
        <dbReference type="ARBA" id="ARBA00010541"/>
    </source>
</evidence>
<evidence type="ECO:0000256" key="13">
    <source>
        <dbReference type="ARBA" id="ARBA00022737"/>
    </source>
</evidence>
<evidence type="ECO:0000256" key="16">
    <source>
        <dbReference type="ARBA" id="ARBA00022825"/>
    </source>
</evidence>
<dbReference type="CDD" id="cd10839">
    <property type="entry name" value="cpPDZ1_DegP-like"/>
    <property type="match status" value="1"/>
</dbReference>
<organism evidence="25 26">
    <name type="scientific">Pseudolycoriella hygida</name>
    <dbReference type="NCBI Taxonomy" id="35572"/>
    <lineage>
        <taxon>Eukaryota</taxon>
        <taxon>Metazoa</taxon>
        <taxon>Ecdysozoa</taxon>
        <taxon>Arthropoda</taxon>
        <taxon>Hexapoda</taxon>
        <taxon>Insecta</taxon>
        <taxon>Pterygota</taxon>
        <taxon>Neoptera</taxon>
        <taxon>Endopterygota</taxon>
        <taxon>Diptera</taxon>
        <taxon>Nematocera</taxon>
        <taxon>Sciaroidea</taxon>
        <taxon>Sciaridae</taxon>
        <taxon>Pseudolycoriella</taxon>
    </lineage>
</organism>
<dbReference type="InterPro" id="IPR009003">
    <property type="entry name" value="Peptidase_S1_PA"/>
</dbReference>
<evidence type="ECO:0000256" key="14">
    <source>
        <dbReference type="ARBA" id="ARBA00022764"/>
    </source>
</evidence>
<keyword evidence="26" id="KW-1185">Reference proteome</keyword>
<dbReference type="Gene3D" id="2.40.10.120">
    <property type="match status" value="1"/>
</dbReference>
<dbReference type="Gene3D" id="2.30.42.60">
    <property type="match status" value="1"/>
</dbReference>
<dbReference type="OrthoDB" id="8123687at2759"/>
<dbReference type="Proteomes" id="UP001151699">
    <property type="component" value="Chromosome A"/>
</dbReference>
<feature type="active site" description="Charge relay system" evidence="22">
    <location>
        <position position="493"/>
    </location>
</feature>
<evidence type="ECO:0000256" key="12">
    <source>
        <dbReference type="ARBA" id="ARBA00022729"/>
    </source>
</evidence>
<keyword evidence="19" id="KW-0865">Zymogen</keyword>
<dbReference type="GO" id="GO:0004252">
    <property type="term" value="F:serine-type endopeptidase activity"/>
    <property type="evidence" value="ECO:0007669"/>
    <property type="project" value="InterPro"/>
</dbReference>
<dbReference type="Pfam" id="PF13180">
    <property type="entry name" value="PDZ_2"/>
    <property type="match status" value="1"/>
</dbReference>
<keyword evidence="18" id="KW-0346">Stress response</keyword>
<dbReference type="Pfam" id="PF01145">
    <property type="entry name" value="Band_7"/>
    <property type="match status" value="2"/>
</dbReference>
<dbReference type="Gene3D" id="2.30.42.10">
    <property type="match status" value="1"/>
</dbReference>
<dbReference type="Pfam" id="PF13365">
    <property type="entry name" value="Trypsin_2"/>
    <property type="match status" value="1"/>
</dbReference>
<dbReference type="GO" id="GO:0006915">
    <property type="term" value="P:apoptotic process"/>
    <property type="evidence" value="ECO:0007669"/>
    <property type="project" value="UniProtKB-KW"/>
</dbReference>
<keyword evidence="13" id="KW-0677">Repeat</keyword>
<dbReference type="SUPFAM" id="SSF50156">
    <property type="entry name" value="PDZ domain-like"/>
    <property type="match status" value="2"/>
</dbReference>
<dbReference type="SUPFAM" id="SSF50494">
    <property type="entry name" value="Trypsin-like serine proteases"/>
    <property type="match status" value="1"/>
</dbReference>
<dbReference type="InterPro" id="IPR010200">
    <property type="entry name" value="HflC"/>
</dbReference>
<sequence length="835" mass="92304">SPEDSVKIAAESAIREVVGNTPISSILSDQKQEITNRIEALTQKILDNYSAGVSIEKVQLLKAEPPAEVIDAYRDVQTSKADKEREINQAQSYNNDILPKARGEAAKIVQEAEGYRQSVISRAEGDTKRFIAVYKQYLTNKSLTKDRLYLETIENILEGLLLLTASALFTVDQRYLAVVFQFGEALRTIERPGLNIKIPFIQNVEFFDKRILNVEADAKELTAADGKRIMVDAFAKFRITDPVNKEAKNFGLDVIDVRILRTDLPKENSAAIYRRMQTAREKEATQIRAEGQEEAARIRSKADKESKILLAEAYMQAQIIKGEGEEVYKNTLKKTNTSFVLSPEAELLKYLNLADQNISSVESNITDNPPLQILAPRDYNSFADVVEPLVPAVVNVYTVQYNKTLENTSKKSLEKFPFDHFSELLEKFNLPFNFEEIYSNPKSIPLGSGFIIDSEGYIVTNHHVIENADEIYIKLMDNRELLAKLIGSDKKTDLALLKIDSEVALPFVEFGDSGKSRVGDWVIAIGNPFGKLGGTVTAGIISSKGRDIDDNSSVVEDFIQTDAAINNGNSGGPMFDMAGHVIGVNTAIFSPSGVNIGIGFAIPSNTAKVVIEQLKKNGRINRGRFGVIIQEVTNEIAEGLDLAEAIGALVIEVKKDGAADKFGIKTGDVIIEFAGQIVKNSRKLQLLVAQTPVDQEVKIIVVREGKEQELTGKINEIDLESGNVVLNKVTATAEDNQFCTIKDNVTFCNLTDDIKQKFAITGQAKGIIVSDIIKNEKNYGFKVGDLVAASKQQSIESIEQLNLLYENAKNVKKQNIILLVKRQNSSLFVPLSVKD</sequence>
<gene>
    <name evidence="25" type="primary">htrA</name>
    <name evidence="25" type="ORF">Bhyg_00089</name>
</gene>
<evidence type="ECO:0000256" key="18">
    <source>
        <dbReference type="ARBA" id="ARBA00023016"/>
    </source>
</evidence>
<feature type="binding site" evidence="23">
    <location>
        <position position="493"/>
    </location>
    <ligand>
        <name>substrate</name>
    </ligand>
</feature>
<evidence type="ECO:0000256" key="3">
    <source>
        <dbReference type="ARBA" id="ARBA00004304"/>
    </source>
</evidence>
<evidence type="ECO:0000256" key="9">
    <source>
        <dbReference type="ARBA" id="ARBA00016929"/>
    </source>
</evidence>
<dbReference type="InterPro" id="IPR001107">
    <property type="entry name" value="Band_7"/>
</dbReference>
<evidence type="ECO:0000256" key="17">
    <source>
        <dbReference type="ARBA" id="ARBA00022946"/>
    </source>
</evidence>
<evidence type="ECO:0000256" key="6">
    <source>
        <dbReference type="ARBA" id="ARBA00007862"/>
    </source>
</evidence>
<reference evidence="25" key="1">
    <citation type="submission" date="2022-07" db="EMBL/GenBank/DDBJ databases">
        <authorList>
            <person name="Trinca V."/>
            <person name="Uliana J.V.C."/>
            <person name="Torres T.T."/>
            <person name="Ward R.J."/>
            <person name="Monesi N."/>
        </authorList>
    </citation>
    <scope>NUCLEOTIDE SEQUENCE</scope>
    <source>
        <strain evidence="25">HSMRA1968</strain>
        <tissue evidence="25">Whole embryos</tissue>
    </source>
</reference>
<dbReference type="PANTHER" id="PTHR43343">
    <property type="entry name" value="PEPTIDASE S12"/>
    <property type="match status" value="1"/>
</dbReference>
<dbReference type="InterPro" id="IPR001940">
    <property type="entry name" value="Peptidase_S1C"/>
</dbReference>
<dbReference type="CDD" id="cd03405">
    <property type="entry name" value="SPFH_HflC"/>
    <property type="match status" value="1"/>
</dbReference>
<dbReference type="InterPro" id="IPR036013">
    <property type="entry name" value="Band_7/SPFH_dom_sf"/>
</dbReference>
<dbReference type="SMART" id="SM00228">
    <property type="entry name" value="PDZ"/>
    <property type="match status" value="1"/>
</dbReference>
<dbReference type="EC" id="3.4.21.108" evidence="8"/>
<dbReference type="NCBIfam" id="TIGR01933">
    <property type="entry name" value="hflK"/>
    <property type="match status" value="1"/>
</dbReference>
<dbReference type="SUPFAM" id="SSF117892">
    <property type="entry name" value="Band 7/SPFH domain"/>
    <property type="match status" value="2"/>
</dbReference>
<evidence type="ECO:0000313" key="25">
    <source>
        <dbReference type="EMBL" id="KAJ6644894.1"/>
    </source>
</evidence>
<dbReference type="SMART" id="SM00244">
    <property type="entry name" value="PHB"/>
    <property type="match status" value="1"/>
</dbReference>
<feature type="active site" description="Charge relay system" evidence="22">
    <location>
        <position position="463"/>
    </location>
</feature>
<dbReference type="PANTHER" id="PTHR43343:SF3">
    <property type="entry name" value="PROTEASE DO-LIKE 8, CHLOROPLASTIC"/>
    <property type="match status" value="1"/>
</dbReference>
<comment type="similarity">
    <text evidence="7">Belongs to the peptidase S1C family.</text>
</comment>
<dbReference type="InterPro" id="IPR051201">
    <property type="entry name" value="Chloro_Bact_Ser_Proteases"/>
</dbReference>
<dbReference type="GO" id="GO:0031966">
    <property type="term" value="C:mitochondrial membrane"/>
    <property type="evidence" value="ECO:0007669"/>
    <property type="project" value="UniProtKB-SubCell"/>
</dbReference>